<sequence length="319" mass="35196">MTLDSADMSNLEFLITAHGNDREACLFAVPLVEPGMGARTCEWAVDGRKDVKTYVLLSPFFGDAAEYGVRLALHAAHHAKYGVSRYLAYALEGFNQLRANPHVQELVAQGALRVVLMDDLPVFFRNVTQEGAQRYPYAVQLLTACSPSGRSRANVVIRRRVGHYTGRVPFKGPVPSAQELAQGAVNERQLWHNWDGARPLSTHPLSLYGLHSLDHHPPHISIKSVFCVHQVATAWAHFAGPRKGYHRGQCSQDHVFWLHIVSQVAHRQPKLDANGSLVDARWIEPKFLWAHNGSAANCKTGPAAARTVAPGESNLAREG</sequence>
<evidence type="ECO:0000313" key="1">
    <source>
        <dbReference type="EMBL" id="KXZ50980.1"/>
    </source>
</evidence>
<dbReference type="EMBL" id="LSYV01000015">
    <property type="protein sequence ID" value="KXZ50980.1"/>
    <property type="molecule type" value="Genomic_DNA"/>
</dbReference>
<dbReference type="Proteomes" id="UP000075714">
    <property type="component" value="Unassembled WGS sequence"/>
</dbReference>
<proteinExistence type="predicted"/>
<dbReference type="AlphaFoldDB" id="A0A150GNS1"/>
<name>A0A150GNS1_GONPE</name>
<reference evidence="2" key="1">
    <citation type="journal article" date="2016" name="Nat. Commun.">
        <title>The Gonium pectorale genome demonstrates co-option of cell cycle regulation during the evolution of multicellularity.</title>
        <authorList>
            <person name="Hanschen E.R."/>
            <person name="Marriage T.N."/>
            <person name="Ferris P.J."/>
            <person name="Hamaji T."/>
            <person name="Toyoda A."/>
            <person name="Fujiyama A."/>
            <person name="Neme R."/>
            <person name="Noguchi H."/>
            <person name="Minakuchi Y."/>
            <person name="Suzuki M."/>
            <person name="Kawai-Toyooka H."/>
            <person name="Smith D.R."/>
            <person name="Sparks H."/>
            <person name="Anderson J."/>
            <person name="Bakaric R."/>
            <person name="Luria V."/>
            <person name="Karger A."/>
            <person name="Kirschner M.W."/>
            <person name="Durand P.M."/>
            <person name="Michod R.E."/>
            <person name="Nozaki H."/>
            <person name="Olson B.J."/>
        </authorList>
    </citation>
    <scope>NUCLEOTIDE SEQUENCE [LARGE SCALE GENOMIC DNA]</scope>
    <source>
        <strain evidence="2">NIES-2863</strain>
    </source>
</reference>
<protein>
    <submittedName>
        <fullName evidence="1">Uncharacterized protein</fullName>
    </submittedName>
</protein>
<keyword evidence="2" id="KW-1185">Reference proteome</keyword>
<comment type="caution">
    <text evidence="1">The sequence shown here is derived from an EMBL/GenBank/DDBJ whole genome shotgun (WGS) entry which is preliminary data.</text>
</comment>
<organism evidence="1 2">
    <name type="scientific">Gonium pectorale</name>
    <name type="common">Green alga</name>
    <dbReference type="NCBI Taxonomy" id="33097"/>
    <lineage>
        <taxon>Eukaryota</taxon>
        <taxon>Viridiplantae</taxon>
        <taxon>Chlorophyta</taxon>
        <taxon>core chlorophytes</taxon>
        <taxon>Chlorophyceae</taxon>
        <taxon>CS clade</taxon>
        <taxon>Chlamydomonadales</taxon>
        <taxon>Volvocaceae</taxon>
        <taxon>Gonium</taxon>
    </lineage>
</organism>
<evidence type="ECO:0000313" key="2">
    <source>
        <dbReference type="Proteomes" id="UP000075714"/>
    </source>
</evidence>
<gene>
    <name evidence="1" type="ORF">GPECTOR_14g222</name>
</gene>
<accession>A0A150GNS1</accession>